<comment type="similarity">
    <text evidence="2">Belongs to the autoinducer-2 exporter (AI-2E) (TC 2.A.86) family.</text>
</comment>
<name>A0A4V3D5D0_9GAMM</name>
<dbReference type="InterPro" id="IPR002549">
    <property type="entry name" value="AI-2E-like"/>
</dbReference>
<protein>
    <submittedName>
        <fullName evidence="7">Putative PurR-regulated permease PerM</fullName>
    </submittedName>
</protein>
<gene>
    <name evidence="7" type="ORF">DFQ45_102181</name>
</gene>
<dbReference type="PANTHER" id="PTHR21716">
    <property type="entry name" value="TRANSMEMBRANE PROTEIN"/>
    <property type="match status" value="1"/>
</dbReference>
<keyword evidence="3 6" id="KW-0812">Transmembrane</keyword>
<dbReference type="Proteomes" id="UP000294575">
    <property type="component" value="Unassembled WGS sequence"/>
</dbReference>
<evidence type="ECO:0000256" key="5">
    <source>
        <dbReference type="ARBA" id="ARBA00023136"/>
    </source>
</evidence>
<reference evidence="7 8" key="1">
    <citation type="submission" date="2019-03" db="EMBL/GenBank/DDBJ databases">
        <title>Genomic Encyclopedia of Type Strains, Phase IV (KMG-IV): sequencing the most valuable type-strain genomes for metagenomic binning, comparative biology and taxonomic classification.</title>
        <authorList>
            <person name="Goeker M."/>
        </authorList>
    </citation>
    <scope>NUCLEOTIDE SEQUENCE [LARGE SCALE GENOMIC DNA]</scope>
    <source>
        <strain evidence="7 8">DSM 28679</strain>
    </source>
</reference>
<dbReference type="GO" id="GO:0016020">
    <property type="term" value="C:membrane"/>
    <property type="evidence" value="ECO:0007669"/>
    <property type="project" value="UniProtKB-SubCell"/>
</dbReference>
<evidence type="ECO:0000256" key="1">
    <source>
        <dbReference type="ARBA" id="ARBA00004141"/>
    </source>
</evidence>
<dbReference type="Pfam" id="PF01594">
    <property type="entry name" value="AI-2E_transport"/>
    <property type="match status" value="1"/>
</dbReference>
<keyword evidence="5 6" id="KW-0472">Membrane</keyword>
<proteinExistence type="inferred from homology"/>
<evidence type="ECO:0000256" key="6">
    <source>
        <dbReference type="SAM" id="Phobius"/>
    </source>
</evidence>
<dbReference type="PANTHER" id="PTHR21716:SF64">
    <property type="entry name" value="AI-2 TRANSPORT PROTEIN TQSA"/>
    <property type="match status" value="1"/>
</dbReference>
<sequence length="358" mass="39138">MAMQPAQALRAYWPWLALLAALVLGYALLPVLTPFLLGALLAYMGNPLVERLQQLKFLSRTWAVAIVFLGLAGIVALLILILVPMLGRQLTDLYALTPQLLDWLQQSLLPWLQETLGLEEDVWEVDKLKQALSSQLEKAPNIAGMLLGVLSSSGMALVGWLTNLFLVPVVTFYLLRDWRLIVGKVQVLLPRREEPLVIRLTSECHEVLGAFMRGQLLVMLALAVVYALGLMLLGLKLGLLVGVLAGLASIVPYMGFIVGIGVALIAGLFQFGLDYLMLGGIVGVFLLGQVLESVALTPLLVGDRIGLHPVAVMFAILAGGQLFGFTGVLLALPVAAVLMVWVRFLYQRYRSSELYRQE</sequence>
<feature type="transmembrane region" description="Helical" evidence="6">
    <location>
        <begin position="311"/>
        <end position="342"/>
    </location>
</feature>
<dbReference type="AlphaFoldDB" id="A0A4V3D5D0"/>
<comment type="subcellular location">
    <subcellularLocation>
        <location evidence="1">Membrane</location>
        <topology evidence="1">Multi-pass membrane protein</topology>
    </subcellularLocation>
</comment>
<feature type="transmembrane region" description="Helical" evidence="6">
    <location>
        <begin position="12"/>
        <end position="41"/>
    </location>
</feature>
<comment type="caution">
    <text evidence="7">The sequence shown here is derived from an EMBL/GenBank/DDBJ whole genome shotgun (WGS) entry which is preliminary data.</text>
</comment>
<accession>A0A4V3D5D0</accession>
<dbReference type="EMBL" id="SNYK01000002">
    <property type="protein sequence ID" value="TDQ39487.1"/>
    <property type="molecule type" value="Genomic_DNA"/>
</dbReference>
<dbReference type="GO" id="GO:0055085">
    <property type="term" value="P:transmembrane transport"/>
    <property type="evidence" value="ECO:0007669"/>
    <property type="project" value="TreeGrafter"/>
</dbReference>
<feature type="transmembrane region" description="Helical" evidence="6">
    <location>
        <begin position="155"/>
        <end position="175"/>
    </location>
</feature>
<feature type="transmembrane region" description="Helical" evidence="6">
    <location>
        <begin position="273"/>
        <end position="291"/>
    </location>
</feature>
<keyword evidence="4 6" id="KW-1133">Transmembrane helix</keyword>
<dbReference type="RefSeq" id="WP_407071204.1">
    <property type="nucleotide sequence ID" value="NZ_LNJZ01000009.1"/>
</dbReference>
<feature type="transmembrane region" description="Helical" evidence="6">
    <location>
        <begin position="241"/>
        <end position="266"/>
    </location>
</feature>
<evidence type="ECO:0000256" key="2">
    <source>
        <dbReference type="ARBA" id="ARBA00009773"/>
    </source>
</evidence>
<evidence type="ECO:0000313" key="8">
    <source>
        <dbReference type="Proteomes" id="UP000294575"/>
    </source>
</evidence>
<evidence type="ECO:0000256" key="3">
    <source>
        <dbReference type="ARBA" id="ARBA00022692"/>
    </source>
</evidence>
<feature type="transmembrane region" description="Helical" evidence="6">
    <location>
        <begin position="62"/>
        <end position="86"/>
    </location>
</feature>
<evidence type="ECO:0000313" key="7">
    <source>
        <dbReference type="EMBL" id="TDQ39487.1"/>
    </source>
</evidence>
<keyword evidence="8" id="KW-1185">Reference proteome</keyword>
<organism evidence="7 8">
    <name type="scientific">Thiopseudomonas denitrificans</name>
    <dbReference type="NCBI Taxonomy" id="1501432"/>
    <lineage>
        <taxon>Bacteria</taxon>
        <taxon>Pseudomonadati</taxon>
        <taxon>Pseudomonadota</taxon>
        <taxon>Gammaproteobacteria</taxon>
        <taxon>Pseudomonadales</taxon>
        <taxon>Pseudomonadaceae</taxon>
        <taxon>Thiopseudomonas</taxon>
    </lineage>
</organism>
<evidence type="ECO:0000256" key="4">
    <source>
        <dbReference type="ARBA" id="ARBA00022989"/>
    </source>
</evidence>
<feature type="transmembrane region" description="Helical" evidence="6">
    <location>
        <begin position="216"/>
        <end position="235"/>
    </location>
</feature>